<dbReference type="AlphaFoldDB" id="A0A5C3LJD5"/>
<keyword evidence="2" id="KW-1185">Reference proteome</keyword>
<dbReference type="OrthoDB" id="2527272at2759"/>
<feature type="non-terminal residue" evidence="1">
    <location>
        <position position="88"/>
    </location>
</feature>
<dbReference type="Proteomes" id="UP000308652">
    <property type="component" value="Unassembled WGS sequence"/>
</dbReference>
<protein>
    <submittedName>
        <fullName evidence="1">Uncharacterized protein</fullName>
    </submittedName>
</protein>
<organism evidence="1 2">
    <name type="scientific">Crucibulum laeve</name>
    <dbReference type="NCBI Taxonomy" id="68775"/>
    <lineage>
        <taxon>Eukaryota</taxon>
        <taxon>Fungi</taxon>
        <taxon>Dikarya</taxon>
        <taxon>Basidiomycota</taxon>
        <taxon>Agaricomycotina</taxon>
        <taxon>Agaricomycetes</taxon>
        <taxon>Agaricomycetidae</taxon>
        <taxon>Agaricales</taxon>
        <taxon>Agaricineae</taxon>
        <taxon>Nidulariaceae</taxon>
        <taxon>Crucibulum</taxon>
    </lineage>
</organism>
<evidence type="ECO:0000313" key="1">
    <source>
        <dbReference type="EMBL" id="TFK32970.1"/>
    </source>
</evidence>
<reference evidence="1 2" key="1">
    <citation type="journal article" date="2019" name="Nat. Ecol. Evol.">
        <title>Megaphylogeny resolves global patterns of mushroom evolution.</title>
        <authorList>
            <person name="Varga T."/>
            <person name="Krizsan K."/>
            <person name="Foldi C."/>
            <person name="Dima B."/>
            <person name="Sanchez-Garcia M."/>
            <person name="Sanchez-Ramirez S."/>
            <person name="Szollosi G.J."/>
            <person name="Szarkandi J.G."/>
            <person name="Papp V."/>
            <person name="Albert L."/>
            <person name="Andreopoulos W."/>
            <person name="Angelini C."/>
            <person name="Antonin V."/>
            <person name="Barry K.W."/>
            <person name="Bougher N.L."/>
            <person name="Buchanan P."/>
            <person name="Buyck B."/>
            <person name="Bense V."/>
            <person name="Catcheside P."/>
            <person name="Chovatia M."/>
            <person name="Cooper J."/>
            <person name="Damon W."/>
            <person name="Desjardin D."/>
            <person name="Finy P."/>
            <person name="Geml J."/>
            <person name="Haridas S."/>
            <person name="Hughes K."/>
            <person name="Justo A."/>
            <person name="Karasinski D."/>
            <person name="Kautmanova I."/>
            <person name="Kiss B."/>
            <person name="Kocsube S."/>
            <person name="Kotiranta H."/>
            <person name="LaButti K.M."/>
            <person name="Lechner B.E."/>
            <person name="Liimatainen K."/>
            <person name="Lipzen A."/>
            <person name="Lukacs Z."/>
            <person name="Mihaltcheva S."/>
            <person name="Morgado L.N."/>
            <person name="Niskanen T."/>
            <person name="Noordeloos M.E."/>
            <person name="Ohm R.A."/>
            <person name="Ortiz-Santana B."/>
            <person name="Ovrebo C."/>
            <person name="Racz N."/>
            <person name="Riley R."/>
            <person name="Savchenko A."/>
            <person name="Shiryaev A."/>
            <person name="Soop K."/>
            <person name="Spirin V."/>
            <person name="Szebenyi C."/>
            <person name="Tomsovsky M."/>
            <person name="Tulloss R.E."/>
            <person name="Uehling J."/>
            <person name="Grigoriev I.V."/>
            <person name="Vagvolgyi C."/>
            <person name="Papp T."/>
            <person name="Martin F.M."/>
            <person name="Miettinen O."/>
            <person name="Hibbett D.S."/>
            <person name="Nagy L.G."/>
        </authorList>
    </citation>
    <scope>NUCLEOTIDE SEQUENCE [LARGE SCALE GENOMIC DNA]</scope>
    <source>
        <strain evidence="1 2">CBS 166.37</strain>
    </source>
</reference>
<sequence>SNTSLELLDGLPINDVTRHAFSVLGENGVIRNAEDHSCDECTHKYKRTADIITGDDPAAVVVKLVVLDGIVTGPTHCAYDDCTQSIAN</sequence>
<dbReference type="STRING" id="68775.A0A5C3LJD5"/>
<evidence type="ECO:0000313" key="2">
    <source>
        <dbReference type="Proteomes" id="UP000308652"/>
    </source>
</evidence>
<dbReference type="EMBL" id="ML213658">
    <property type="protein sequence ID" value="TFK32970.1"/>
    <property type="molecule type" value="Genomic_DNA"/>
</dbReference>
<feature type="non-terminal residue" evidence="1">
    <location>
        <position position="1"/>
    </location>
</feature>
<name>A0A5C3LJD5_9AGAR</name>
<gene>
    <name evidence="1" type="ORF">BDQ12DRAFT_572305</name>
</gene>
<accession>A0A5C3LJD5</accession>
<proteinExistence type="predicted"/>